<dbReference type="GO" id="GO:0005727">
    <property type="term" value="C:extrachromosomal circular DNA"/>
    <property type="evidence" value="ECO:0007669"/>
    <property type="project" value="InterPro"/>
</dbReference>
<dbReference type="OrthoDB" id="3175474at2"/>
<proteinExistence type="predicted"/>
<sequence>MPVNDDKVKLYGELAKIDPFEFWDTDLIPENLSPELKKLKRRHWLYIVYPESAPEDWKEQLALTGVQFAVSPLHDRDLLVNGDLKKAHWHMIVIFDGPTTFLTAASFREITHGPYPKVCENLRGSFDYFTHKNDPDKAQYLSDGIELYNGFKIDLSAKDVQRIKNELCEIIIKQNITEYMEFNLYAQYYLEADYCDVISNNTYHFNSLINSFRHNPEKIKARYKVIQEEMLDSMKSEKMEDKKNDS</sequence>
<name>U2QZX4_9FIRM</name>
<dbReference type="Proteomes" id="UP000016658">
    <property type="component" value="Unassembled WGS sequence"/>
</dbReference>
<comment type="caution">
    <text evidence="2">The sequence shown here is derived from an EMBL/GenBank/DDBJ whole genome shotgun (WGS) entry which is preliminary data.</text>
</comment>
<evidence type="ECO:0000313" key="2">
    <source>
        <dbReference type="EMBL" id="ERK46868.1"/>
    </source>
</evidence>
<dbReference type="GO" id="GO:0006260">
    <property type="term" value="P:DNA replication"/>
    <property type="evidence" value="ECO:0007669"/>
    <property type="project" value="InterPro"/>
</dbReference>
<evidence type="ECO:0000259" key="1">
    <source>
        <dbReference type="Pfam" id="PF01719"/>
    </source>
</evidence>
<dbReference type="Pfam" id="PF01719">
    <property type="entry name" value="Rep_OBD"/>
    <property type="match status" value="1"/>
</dbReference>
<dbReference type="GO" id="GO:0003677">
    <property type="term" value="F:DNA binding"/>
    <property type="evidence" value="ECO:0007669"/>
    <property type="project" value="InterPro"/>
</dbReference>
<evidence type="ECO:0000313" key="3">
    <source>
        <dbReference type="Proteomes" id="UP000016658"/>
    </source>
</evidence>
<dbReference type="RefSeq" id="WP_081683610.1">
    <property type="nucleotide sequence ID" value="NZ_KI270970.1"/>
</dbReference>
<dbReference type="GO" id="GO:0003916">
    <property type="term" value="F:DNA topoisomerase activity"/>
    <property type="evidence" value="ECO:0007669"/>
    <property type="project" value="InterPro"/>
</dbReference>
<dbReference type="EMBL" id="AWVI01000016">
    <property type="protein sequence ID" value="ERK46868.1"/>
    <property type="molecule type" value="Genomic_DNA"/>
</dbReference>
<gene>
    <name evidence="2" type="ORF">HMPREF0367_00316</name>
</gene>
<dbReference type="HOGENOM" id="CLU_098589_1_0_9"/>
<reference evidence="2 3" key="1">
    <citation type="submission" date="2013-06" db="EMBL/GenBank/DDBJ databases">
        <authorList>
            <person name="Weinstock G."/>
            <person name="Sodergren E."/>
            <person name="Lobos E.A."/>
            <person name="Fulton L."/>
            <person name="Fulton R."/>
            <person name="Courtney L."/>
            <person name="Fronick C."/>
            <person name="O'Laughlin M."/>
            <person name="Godfrey J."/>
            <person name="Wilson R.M."/>
            <person name="Miner T."/>
            <person name="Farmer C."/>
            <person name="Delehaunty K."/>
            <person name="Cordes M."/>
            <person name="Minx P."/>
            <person name="Tomlinson C."/>
            <person name="Chen J."/>
            <person name="Wollam A."/>
            <person name="Pepin K.H."/>
            <person name="Bhonagiri V."/>
            <person name="Zhang X."/>
            <person name="Warren W."/>
            <person name="Mitreva M."/>
            <person name="Mardis E.R."/>
            <person name="Wilson R.K."/>
        </authorList>
    </citation>
    <scope>NUCLEOTIDE SEQUENCE [LARGE SCALE GENOMIC DNA]</scope>
    <source>
        <strain evidence="2 3">ATCC 27803</strain>
    </source>
</reference>
<dbReference type="InterPro" id="IPR002631">
    <property type="entry name" value="Plasmid_rep_OBD"/>
</dbReference>
<dbReference type="AlphaFoldDB" id="U2QZX4"/>
<feature type="domain" description="Plasmid replication protein origin binding" evidence="1">
    <location>
        <begin position="37"/>
        <end position="154"/>
    </location>
</feature>
<protein>
    <submittedName>
        <fullName evidence="2">Plasmid replication protein</fullName>
    </submittedName>
</protein>
<accession>U2QZX4</accession>
<dbReference type="Gene3D" id="3.40.1310.30">
    <property type="match status" value="1"/>
</dbReference>
<organism evidence="2 3">
    <name type="scientific">Faecalitalea cylindroides ATCC 27803</name>
    <dbReference type="NCBI Taxonomy" id="649755"/>
    <lineage>
        <taxon>Bacteria</taxon>
        <taxon>Bacillati</taxon>
        <taxon>Bacillota</taxon>
        <taxon>Erysipelotrichia</taxon>
        <taxon>Erysipelotrichales</taxon>
        <taxon>Erysipelotrichaceae</taxon>
        <taxon>Faecalitalea</taxon>
    </lineage>
</organism>